<gene>
    <name evidence="9" type="ORF">N7493_004709</name>
</gene>
<dbReference type="Proteomes" id="UP001215712">
    <property type="component" value="Unassembled WGS sequence"/>
</dbReference>
<comment type="similarity">
    <text evidence="3">Belongs to the FMN-dependent alpha-hydroxy acid dehydrogenase family.</text>
</comment>
<evidence type="ECO:0000256" key="6">
    <source>
        <dbReference type="PIRSR" id="PIRSR000138-1"/>
    </source>
</evidence>
<dbReference type="Gene3D" id="3.20.20.70">
    <property type="entry name" value="Aldolase class I"/>
    <property type="match status" value="1"/>
</dbReference>
<evidence type="ECO:0000256" key="3">
    <source>
        <dbReference type="ARBA" id="ARBA00024042"/>
    </source>
</evidence>
<dbReference type="InterPro" id="IPR037396">
    <property type="entry name" value="FMN_HAD"/>
</dbReference>
<evidence type="ECO:0000256" key="7">
    <source>
        <dbReference type="PIRSR" id="PIRSR000138-2"/>
    </source>
</evidence>
<dbReference type="EMBL" id="JAQJAN010000005">
    <property type="protein sequence ID" value="KAJ5728379.1"/>
    <property type="molecule type" value="Genomic_DNA"/>
</dbReference>
<feature type="binding site" evidence="7">
    <location>
        <position position="165"/>
    </location>
    <ligand>
        <name>FMN</name>
        <dbReference type="ChEBI" id="CHEBI:58210"/>
    </ligand>
</feature>
<feature type="binding site" evidence="7">
    <location>
        <position position="115"/>
    </location>
    <ligand>
        <name>FMN</name>
        <dbReference type="ChEBI" id="CHEBI:58210"/>
    </ligand>
</feature>
<feature type="domain" description="FMN hydroxy acid dehydrogenase" evidence="8">
    <location>
        <begin position="7"/>
        <end position="364"/>
    </location>
</feature>
<keyword evidence="7" id="KW-0285">Flavoprotein</keyword>
<name>A0AAD6HP20_9EURO</name>
<feature type="binding site" evidence="7">
    <location>
        <position position="137"/>
    </location>
    <ligand>
        <name>FMN</name>
        <dbReference type="ChEBI" id="CHEBI:58210"/>
    </ligand>
</feature>
<protein>
    <recommendedName>
        <fullName evidence="4">Oxidase FUB9</fullName>
    </recommendedName>
    <alternativeName>
        <fullName evidence="5">Fusaric acid biosynthesis protein 9</fullName>
    </alternativeName>
</protein>
<dbReference type="PROSITE" id="PS00557">
    <property type="entry name" value="FMN_HYDROXY_ACID_DH_1"/>
    <property type="match status" value="1"/>
</dbReference>
<dbReference type="FunFam" id="3.20.20.70:FF:000056">
    <property type="entry name" value="hydroxyacid oxidase 2"/>
    <property type="match status" value="1"/>
</dbReference>
<keyword evidence="2" id="KW-0560">Oxidoreductase</keyword>
<dbReference type="InterPro" id="IPR012133">
    <property type="entry name" value="Alpha-hydoxy_acid_DH_FMN"/>
</dbReference>
<evidence type="ECO:0000313" key="9">
    <source>
        <dbReference type="EMBL" id="KAJ5728379.1"/>
    </source>
</evidence>
<dbReference type="GO" id="GO:0016491">
    <property type="term" value="F:oxidoreductase activity"/>
    <property type="evidence" value="ECO:0007669"/>
    <property type="project" value="UniProtKB-KW"/>
</dbReference>
<keyword evidence="7" id="KW-0288">FMN</keyword>
<dbReference type="InterPro" id="IPR013785">
    <property type="entry name" value="Aldolase_TIM"/>
</dbReference>
<evidence type="ECO:0000313" key="10">
    <source>
        <dbReference type="Proteomes" id="UP001215712"/>
    </source>
</evidence>
<dbReference type="InterPro" id="IPR008259">
    <property type="entry name" value="FMN_hydac_DH_AS"/>
</dbReference>
<feature type="binding site" evidence="7">
    <location>
        <begin position="313"/>
        <end position="314"/>
    </location>
    <ligand>
        <name>FMN</name>
        <dbReference type="ChEBI" id="CHEBI:58210"/>
    </ligand>
</feature>
<dbReference type="SUPFAM" id="SSF51395">
    <property type="entry name" value="FMN-linked oxidoreductases"/>
    <property type="match status" value="1"/>
</dbReference>
<feature type="binding site" evidence="7">
    <location>
        <position position="262"/>
    </location>
    <ligand>
        <name>glyoxylate</name>
        <dbReference type="ChEBI" id="CHEBI:36655"/>
    </ligand>
</feature>
<feature type="binding site" evidence="7">
    <location>
        <begin position="86"/>
        <end position="88"/>
    </location>
    <ligand>
        <name>FMN</name>
        <dbReference type="ChEBI" id="CHEBI:58210"/>
    </ligand>
</feature>
<dbReference type="PANTHER" id="PTHR10578:SF149">
    <property type="entry name" value="2-HYDROXYACID OXIDASE 2"/>
    <property type="match status" value="1"/>
</dbReference>
<dbReference type="GO" id="GO:0005737">
    <property type="term" value="C:cytoplasm"/>
    <property type="evidence" value="ECO:0007669"/>
    <property type="project" value="UniProtKB-ARBA"/>
</dbReference>
<dbReference type="InterPro" id="IPR000262">
    <property type="entry name" value="FMN-dep_DH"/>
</dbReference>
<comment type="cofactor">
    <cofactor evidence="1">
        <name>FMN</name>
        <dbReference type="ChEBI" id="CHEBI:58210"/>
    </cofactor>
</comment>
<evidence type="ECO:0000256" key="4">
    <source>
        <dbReference type="ARBA" id="ARBA00073420"/>
    </source>
</evidence>
<feature type="binding site" evidence="7">
    <location>
        <position position="259"/>
    </location>
    <ligand>
        <name>glyoxylate</name>
        <dbReference type="ChEBI" id="CHEBI:36655"/>
    </ligand>
</feature>
<feature type="binding site" evidence="7">
    <location>
        <position position="235"/>
    </location>
    <ligand>
        <name>FMN</name>
        <dbReference type="ChEBI" id="CHEBI:58210"/>
    </ligand>
</feature>
<accession>A0AAD6HP20</accession>
<keyword evidence="10" id="KW-1185">Reference proteome</keyword>
<dbReference type="GO" id="GO:0010181">
    <property type="term" value="F:FMN binding"/>
    <property type="evidence" value="ECO:0007669"/>
    <property type="project" value="InterPro"/>
</dbReference>
<feature type="binding site" evidence="7">
    <location>
        <position position="33"/>
    </location>
    <ligand>
        <name>glyoxylate</name>
        <dbReference type="ChEBI" id="CHEBI:36655"/>
    </ligand>
</feature>
<evidence type="ECO:0000256" key="5">
    <source>
        <dbReference type="ARBA" id="ARBA00083297"/>
    </source>
</evidence>
<dbReference type="Pfam" id="PF01070">
    <property type="entry name" value="FMN_dh"/>
    <property type="match status" value="1"/>
</dbReference>
<feature type="binding site" evidence="7">
    <location>
        <position position="257"/>
    </location>
    <ligand>
        <name>FMN</name>
        <dbReference type="ChEBI" id="CHEBI:58210"/>
    </ligand>
</feature>
<reference evidence="9" key="2">
    <citation type="submission" date="2023-01" db="EMBL/GenBank/DDBJ databases">
        <authorList>
            <person name="Petersen C."/>
        </authorList>
    </citation>
    <scope>NUCLEOTIDE SEQUENCE</scope>
    <source>
        <strain evidence="9">IBT 17514</strain>
    </source>
</reference>
<dbReference type="AlphaFoldDB" id="A0AAD6HP20"/>
<proteinExistence type="inferred from homology"/>
<dbReference type="PANTHER" id="PTHR10578">
    <property type="entry name" value="S -2-HYDROXY-ACID OXIDASE-RELATED"/>
    <property type="match status" value="1"/>
</dbReference>
<feature type="binding site" evidence="7">
    <location>
        <begin position="290"/>
        <end position="294"/>
    </location>
    <ligand>
        <name>FMN</name>
        <dbReference type="ChEBI" id="CHEBI:58210"/>
    </ligand>
</feature>
<dbReference type="PROSITE" id="PS51349">
    <property type="entry name" value="FMN_HYDROXY_ACID_DH_2"/>
    <property type="match status" value="1"/>
</dbReference>
<feature type="binding site" evidence="7">
    <location>
        <position position="174"/>
    </location>
    <ligand>
        <name>glyoxylate</name>
        <dbReference type="ChEBI" id="CHEBI:36655"/>
    </ligand>
</feature>
<comment type="caution">
    <text evidence="9">The sequence shown here is derived from an EMBL/GenBank/DDBJ whole genome shotgun (WGS) entry which is preliminary data.</text>
</comment>
<sequence>MANRGTTLSNEVFSIKDLQHYGSKKMDKSTRDYYNEGAMDLITLRSNEAAYDRYMIRPRVLRNISGLDTSTQFLGMKVKFPFGISPTAMPSLAHPDGEVGISKACAESDTPMGLSTYSTMELEKVINHRKLNPYVMQISLLKNKPAMIRLMKRAETAGFNAFFVTLDCPYLGRRLNEYRNEFSVPKGMEFPNLFPGVDVTNLADGDESMAYDDSLEWADIVPFFRKHTKMQIWAKGIYTSEDADLAVKHGFDGILISNHGGRQLDGVPSTLDALREIAPAVRRRVPLAIDGGIRRGTDIFKALALGADFCLAGRPALWGLAYDGQKGVKLALDLLYEEFKVCMALSGCRNVAAINKDCVSLLQPDGRLLKL</sequence>
<evidence type="ECO:0000256" key="1">
    <source>
        <dbReference type="ARBA" id="ARBA00001917"/>
    </source>
</evidence>
<dbReference type="PIRSF" id="PIRSF000138">
    <property type="entry name" value="Al-hdrx_acd_dh"/>
    <property type="match status" value="1"/>
</dbReference>
<feature type="active site" description="Proton acceptor" evidence="6">
    <location>
        <position position="259"/>
    </location>
</feature>
<evidence type="ECO:0000259" key="8">
    <source>
        <dbReference type="PROSITE" id="PS51349"/>
    </source>
</evidence>
<reference evidence="9" key="1">
    <citation type="journal article" date="2023" name="IMA Fungus">
        <title>Comparative genomic study of the Penicillium genus elucidates a diverse pangenome and 15 lateral gene transfer events.</title>
        <authorList>
            <person name="Petersen C."/>
            <person name="Sorensen T."/>
            <person name="Nielsen M.R."/>
            <person name="Sondergaard T.E."/>
            <person name="Sorensen J.L."/>
            <person name="Fitzpatrick D.A."/>
            <person name="Frisvad J.C."/>
            <person name="Nielsen K.L."/>
        </authorList>
    </citation>
    <scope>NUCLEOTIDE SEQUENCE</scope>
    <source>
        <strain evidence="9">IBT 17514</strain>
    </source>
</reference>
<dbReference type="CDD" id="cd02809">
    <property type="entry name" value="alpha_hydroxyacid_oxid_FMN"/>
    <property type="match status" value="1"/>
</dbReference>
<organism evidence="9 10">
    <name type="scientific">Penicillium malachiteum</name>
    <dbReference type="NCBI Taxonomy" id="1324776"/>
    <lineage>
        <taxon>Eukaryota</taxon>
        <taxon>Fungi</taxon>
        <taxon>Dikarya</taxon>
        <taxon>Ascomycota</taxon>
        <taxon>Pezizomycotina</taxon>
        <taxon>Eurotiomycetes</taxon>
        <taxon>Eurotiomycetidae</taxon>
        <taxon>Eurotiales</taxon>
        <taxon>Aspergillaceae</taxon>
        <taxon>Penicillium</taxon>
    </lineage>
</organism>
<evidence type="ECO:0000256" key="2">
    <source>
        <dbReference type="ARBA" id="ARBA00023002"/>
    </source>
</evidence>